<evidence type="ECO:0000256" key="1">
    <source>
        <dbReference type="SAM" id="MobiDB-lite"/>
    </source>
</evidence>
<keyword evidence="3" id="KW-1185">Reference proteome</keyword>
<comment type="caution">
    <text evidence="2">The sequence shown here is derived from an EMBL/GenBank/DDBJ whole genome shotgun (WGS) entry which is preliminary data.</text>
</comment>
<dbReference type="AlphaFoldDB" id="A0A421DDC0"/>
<accession>A0A421DDC0</accession>
<dbReference type="EMBL" id="NIDN02000020">
    <property type="protein sequence ID" value="RLM00106.1"/>
    <property type="molecule type" value="Genomic_DNA"/>
</dbReference>
<proteinExistence type="predicted"/>
<reference evidence="2 3" key="1">
    <citation type="submission" date="2018-08" db="EMBL/GenBank/DDBJ databases">
        <title>Draft genome sequences of two Aspergillus turcosus clinical strains isolated from bronchoalveolar lavage fluid: one azole-susceptible and the other azole-resistant.</title>
        <authorList>
            <person name="Parent-Michaud M."/>
            <person name="Dufresne P.J."/>
            <person name="Fournier E."/>
            <person name="Martineau C."/>
            <person name="Moreira S."/>
            <person name="Perkins V."/>
            <person name="De Repentigny L."/>
            <person name="Dufresne S.F."/>
        </authorList>
    </citation>
    <scope>NUCLEOTIDE SEQUENCE [LARGE SCALE GENOMIC DNA]</scope>
    <source>
        <strain evidence="2">HMR AF 1038</strain>
    </source>
</reference>
<gene>
    <name evidence="2" type="ORF">CFD26_107920</name>
</gene>
<evidence type="ECO:0000313" key="2">
    <source>
        <dbReference type="EMBL" id="RLM00106.1"/>
    </source>
</evidence>
<sequence length="172" mass="19228">MFDNTAGIIKIDRLCVAVGIDPVHEGSSGGTRPGFSAQGARAQPDGCVFPKSRLQRDRGSWPTMVIESGVVASLPRLREDARWWLHNSQGEVQIVLVVGINRQRRKLVVEKWEQQKPALTHQPPRHPQASLQAHATQIIEMSFLPASRAALVLPFEELFDRPRQGRETDILL</sequence>
<name>A0A421DDC0_9EURO</name>
<dbReference type="Proteomes" id="UP000215289">
    <property type="component" value="Unassembled WGS sequence"/>
</dbReference>
<protein>
    <submittedName>
        <fullName evidence="2">Uncharacterized protein</fullName>
    </submittedName>
</protein>
<feature type="region of interest" description="Disordered" evidence="1">
    <location>
        <begin position="26"/>
        <end position="49"/>
    </location>
</feature>
<organism evidence="2 3">
    <name type="scientific">Aspergillus turcosus</name>
    <dbReference type="NCBI Taxonomy" id="1245748"/>
    <lineage>
        <taxon>Eukaryota</taxon>
        <taxon>Fungi</taxon>
        <taxon>Dikarya</taxon>
        <taxon>Ascomycota</taxon>
        <taxon>Pezizomycotina</taxon>
        <taxon>Eurotiomycetes</taxon>
        <taxon>Eurotiomycetidae</taxon>
        <taxon>Eurotiales</taxon>
        <taxon>Aspergillaceae</taxon>
        <taxon>Aspergillus</taxon>
        <taxon>Aspergillus subgen. Fumigati</taxon>
    </lineage>
</organism>
<dbReference type="STRING" id="1245748.A0A421DDC0"/>
<dbReference type="OrthoDB" id="76567at2759"/>
<evidence type="ECO:0000313" key="3">
    <source>
        <dbReference type="Proteomes" id="UP000215289"/>
    </source>
</evidence>